<keyword evidence="2" id="KW-1185">Reference proteome</keyword>
<evidence type="ECO:0000313" key="2">
    <source>
        <dbReference type="Proteomes" id="UP001458880"/>
    </source>
</evidence>
<reference evidence="1 2" key="1">
    <citation type="journal article" date="2024" name="BMC Genomics">
        <title>De novo assembly and annotation of Popillia japonica's genome with initial clues to its potential as an invasive pest.</title>
        <authorList>
            <person name="Cucini C."/>
            <person name="Boschi S."/>
            <person name="Funari R."/>
            <person name="Cardaioli E."/>
            <person name="Iannotti N."/>
            <person name="Marturano G."/>
            <person name="Paoli F."/>
            <person name="Bruttini M."/>
            <person name="Carapelli A."/>
            <person name="Frati F."/>
            <person name="Nardi F."/>
        </authorList>
    </citation>
    <scope>NUCLEOTIDE SEQUENCE [LARGE SCALE GENOMIC DNA]</scope>
    <source>
        <strain evidence="1">DMR45628</strain>
    </source>
</reference>
<evidence type="ECO:0000313" key="1">
    <source>
        <dbReference type="EMBL" id="KAK9720575.1"/>
    </source>
</evidence>
<dbReference type="EMBL" id="JASPKY010000209">
    <property type="protein sequence ID" value="KAK9720575.1"/>
    <property type="molecule type" value="Genomic_DNA"/>
</dbReference>
<proteinExistence type="predicted"/>
<comment type="caution">
    <text evidence="1">The sequence shown here is derived from an EMBL/GenBank/DDBJ whole genome shotgun (WGS) entry which is preliminary data.</text>
</comment>
<protein>
    <submittedName>
        <fullName evidence="1">Uncharacterized protein</fullName>
    </submittedName>
</protein>
<gene>
    <name evidence="1" type="ORF">QE152_g21981</name>
</gene>
<accession>A0AAW1KK22</accession>
<name>A0AAW1KK22_POPJA</name>
<organism evidence="1 2">
    <name type="scientific">Popillia japonica</name>
    <name type="common">Japanese beetle</name>
    <dbReference type="NCBI Taxonomy" id="7064"/>
    <lineage>
        <taxon>Eukaryota</taxon>
        <taxon>Metazoa</taxon>
        <taxon>Ecdysozoa</taxon>
        <taxon>Arthropoda</taxon>
        <taxon>Hexapoda</taxon>
        <taxon>Insecta</taxon>
        <taxon>Pterygota</taxon>
        <taxon>Neoptera</taxon>
        <taxon>Endopterygota</taxon>
        <taxon>Coleoptera</taxon>
        <taxon>Polyphaga</taxon>
        <taxon>Scarabaeiformia</taxon>
        <taxon>Scarabaeidae</taxon>
        <taxon>Rutelinae</taxon>
        <taxon>Popillia</taxon>
    </lineage>
</organism>
<dbReference type="Proteomes" id="UP001458880">
    <property type="component" value="Unassembled WGS sequence"/>
</dbReference>
<sequence>MESEKKHFPIKKGSTVTIPVPALDRGKGTLRNLIGVIMEITKNNYYKIGTAEEILAQLYSRNQIGACKSKQLSVEEVPEERCTLRTASNLNLENNDLYHVIVEEDVTRCNSKCHKTLDYTNK</sequence>
<dbReference type="AlphaFoldDB" id="A0AAW1KK22"/>